<reference evidence="2" key="1">
    <citation type="submission" date="2018-11" db="EMBL/GenBank/DDBJ databases">
        <authorList>
            <consortium name="Pathogen Informatics"/>
        </authorList>
    </citation>
    <scope>NUCLEOTIDE SEQUENCE</scope>
</reference>
<evidence type="ECO:0000256" key="1">
    <source>
        <dbReference type="SAM" id="MobiDB-lite"/>
    </source>
</evidence>
<proteinExistence type="predicted"/>
<sequence>MQFILPPLHYLAGGRHLVQRHANPQRHAVGVISLLMEPLTSQSEPLARSVSTGSLPRHRLRRKFSKDSSTSPDDELASYLHKSAATITERSPFDLRCEKYFGTNRLRYYSKTSLVYVTMGIGSL</sequence>
<accession>A0A448WST3</accession>
<evidence type="ECO:0000313" key="2">
    <source>
        <dbReference type="EMBL" id="VEL19295.1"/>
    </source>
</evidence>
<dbReference type="AlphaFoldDB" id="A0A448WST3"/>
<organism evidence="2 3">
    <name type="scientific">Protopolystoma xenopodis</name>
    <dbReference type="NCBI Taxonomy" id="117903"/>
    <lineage>
        <taxon>Eukaryota</taxon>
        <taxon>Metazoa</taxon>
        <taxon>Spiralia</taxon>
        <taxon>Lophotrochozoa</taxon>
        <taxon>Platyhelminthes</taxon>
        <taxon>Monogenea</taxon>
        <taxon>Polyopisthocotylea</taxon>
        <taxon>Polystomatidea</taxon>
        <taxon>Polystomatidae</taxon>
        <taxon>Protopolystoma</taxon>
    </lineage>
</organism>
<evidence type="ECO:0000313" key="3">
    <source>
        <dbReference type="Proteomes" id="UP000784294"/>
    </source>
</evidence>
<gene>
    <name evidence="2" type="ORF">PXEA_LOCUS12735</name>
</gene>
<protein>
    <submittedName>
        <fullName evidence="2">Uncharacterized protein</fullName>
    </submittedName>
</protein>
<feature type="compositionally biased region" description="Polar residues" evidence="1">
    <location>
        <begin position="41"/>
        <end position="54"/>
    </location>
</feature>
<dbReference type="EMBL" id="CAAALY010040928">
    <property type="protein sequence ID" value="VEL19295.1"/>
    <property type="molecule type" value="Genomic_DNA"/>
</dbReference>
<comment type="caution">
    <text evidence="2">The sequence shown here is derived from an EMBL/GenBank/DDBJ whole genome shotgun (WGS) entry which is preliminary data.</text>
</comment>
<keyword evidence="3" id="KW-1185">Reference proteome</keyword>
<name>A0A448WST3_9PLAT</name>
<dbReference type="Proteomes" id="UP000784294">
    <property type="component" value="Unassembled WGS sequence"/>
</dbReference>
<feature type="region of interest" description="Disordered" evidence="1">
    <location>
        <begin position="41"/>
        <end position="75"/>
    </location>
</feature>